<dbReference type="HAMAP" id="MF_00185">
    <property type="entry name" value="IPP_trans"/>
    <property type="match status" value="1"/>
</dbReference>
<comment type="cofactor">
    <cofactor evidence="1 10">
        <name>Mg(2+)</name>
        <dbReference type="ChEBI" id="CHEBI:18420"/>
    </cofactor>
</comment>
<organism evidence="14 15">
    <name type="scientific">Sphingomonas rosea</name>
    <dbReference type="NCBI Taxonomy" id="335605"/>
    <lineage>
        <taxon>Bacteria</taxon>
        <taxon>Pseudomonadati</taxon>
        <taxon>Pseudomonadota</taxon>
        <taxon>Alphaproteobacteria</taxon>
        <taxon>Sphingomonadales</taxon>
        <taxon>Sphingomonadaceae</taxon>
        <taxon>Sphingomonas</taxon>
    </lineage>
</organism>
<comment type="caution">
    <text evidence="10">Lacks conserved residue(s) required for the propagation of feature annotation.</text>
</comment>
<dbReference type="InterPro" id="IPR027417">
    <property type="entry name" value="P-loop_NTPase"/>
</dbReference>
<dbReference type="PANTHER" id="PTHR11088">
    <property type="entry name" value="TRNA DIMETHYLALLYLTRANSFERASE"/>
    <property type="match status" value="1"/>
</dbReference>
<feature type="site" description="Interaction with substrate tRNA" evidence="10">
    <location>
        <position position="104"/>
    </location>
</feature>
<evidence type="ECO:0000256" key="9">
    <source>
        <dbReference type="ARBA" id="ARBA00049563"/>
    </source>
</evidence>
<proteinExistence type="inferred from homology"/>
<comment type="subunit">
    <text evidence="10">Monomer.</text>
</comment>
<dbReference type="Gene3D" id="1.10.20.140">
    <property type="match status" value="1"/>
</dbReference>
<keyword evidence="8 10" id="KW-0460">Magnesium</keyword>
<gene>
    <name evidence="10 14" type="primary">miaA</name>
    <name evidence="14" type="ORF">GCM10022281_20400</name>
</gene>
<dbReference type="Gene3D" id="3.40.50.300">
    <property type="entry name" value="P-loop containing nucleotide triphosphate hydrolases"/>
    <property type="match status" value="1"/>
</dbReference>
<evidence type="ECO:0000256" key="7">
    <source>
        <dbReference type="ARBA" id="ARBA00022840"/>
    </source>
</evidence>
<evidence type="ECO:0000256" key="13">
    <source>
        <dbReference type="RuleBase" id="RU003785"/>
    </source>
</evidence>
<evidence type="ECO:0000256" key="5">
    <source>
        <dbReference type="ARBA" id="ARBA00022694"/>
    </source>
</evidence>
<dbReference type="EMBL" id="BAABBR010000001">
    <property type="protein sequence ID" value="GAA4039440.1"/>
    <property type="molecule type" value="Genomic_DNA"/>
</dbReference>
<comment type="catalytic activity">
    <reaction evidence="9 10 11">
        <text>adenosine(37) in tRNA + dimethylallyl diphosphate = N(6)-dimethylallyladenosine(37) in tRNA + diphosphate</text>
        <dbReference type="Rhea" id="RHEA:26482"/>
        <dbReference type="Rhea" id="RHEA-COMP:10162"/>
        <dbReference type="Rhea" id="RHEA-COMP:10375"/>
        <dbReference type="ChEBI" id="CHEBI:33019"/>
        <dbReference type="ChEBI" id="CHEBI:57623"/>
        <dbReference type="ChEBI" id="CHEBI:74411"/>
        <dbReference type="ChEBI" id="CHEBI:74415"/>
        <dbReference type="EC" id="2.5.1.75"/>
    </reaction>
</comment>
<feature type="binding site" evidence="10">
    <location>
        <begin position="15"/>
        <end position="20"/>
    </location>
    <ligand>
        <name>substrate</name>
    </ligand>
</feature>
<evidence type="ECO:0000256" key="10">
    <source>
        <dbReference type="HAMAP-Rule" id="MF_00185"/>
    </source>
</evidence>
<dbReference type="PANTHER" id="PTHR11088:SF60">
    <property type="entry name" value="TRNA DIMETHYLALLYLTRANSFERASE"/>
    <property type="match status" value="1"/>
</dbReference>
<feature type="site" description="Interaction with substrate tRNA" evidence="10">
    <location>
        <position position="126"/>
    </location>
</feature>
<protein>
    <recommendedName>
        <fullName evidence="10">tRNA dimethylallyltransferase</fullName>
        <ecNumber evidence="10">2.5.1.75</ecNumber>
    </recommendedName>
    <alternativeName>
        <fullName evidence="10">Dimethylallyl diphosphate:tRNA dimethylallyltransferase</fullName>
        <shortName evidence="10">DMAPP:tRNA dimethylallyltransferase</shortName>
        <shortName evidence="10">DMATase</shortName>
    </alternativeName>
    <alternativeName>
        <fullName evidence="10">Isopentenyl-diphosphate:tRNA isopentenyltransferase</fullName>
        <shortName evidence="10">IPP transferase</shortName>
        <shortName evidence="10">IPPT</shortName>
        <shortName evidence="10">IPTase</shortName>
    </alternativeName>
</protein>
<name>A0ABP7UBG0_9SPHN</name>
<comment type="similarity">
    <text evidence="3 10 13">Belongs to the IPP transferase family.</text>
</comment>
<evidence type="ECO:0000313" key="15">
    <source>
        <dbReference type="Proteomes" id="UP001424459"/>
    </source>
</evidence>
<sequence length="306" mass="32496">MNKGVPPLCVIAGPTASGKSALAVSLAQRTNGVIVNADSAQVYADLRVLSARPSEAEMGGVEHRLFGHRDGAEACSAADWAAEAKAVVAEVHGRGQLPILVGGTGLYLRTLLDGIAEVPPVDPAIRDEVRGQGVADNHRRLGQVDPEAAERLHANDTTRIARALEVMLSTGRPLKAWQSSTTGGIRDRVGLFGGLTLGEPQGLGAAIDRRFMRMIDDGAIAEVERLLARDLSPALPVMRAIGVPEIAGYVRGAATLDEAIAAGQRATRQYAKRQRTWFRNQRLGIDPLPDDDALGRLLDMAKEPAC</sequence>
<evidence type="ECO:0000256" key="1">
    <source>
        <dbReference type="ARBA" id="ARBA00001946"/>
    </source>
</evidence>
<dbReference type="SUPFAM" id="SSF52540">
    <property type="entry name" value="P-loop containing nucleoside triphosphate hydrolases"/>
    <property type="match status" value="1"/>
</dbReference>
<keyword evidence="15" id="KW-1185">Reference proteome</keyword>
<dbReference type="EC" id="2.5.1.75" evidence="10"/>
<comment type="caution">
    <text evidence="14">The sequence shown here is derived from an EMBL/GenBank/DDBJ whole genome shotgun (WGS) entry which is preliminary data.</text>
</comment>
<reference evidence="15" key="1">
    <citation type="journal article" date="2019" name="Int. J. Syst. Evol. Microbiol.">
        <title>The Global Catalogue of Microorganisms (GCM) 10K type strain sequencing project: providing services to taxonomists for standard genome sequencing and annotation.</title>
        <authorList>
            <consortium name="The Broad Institute Genomics Platform"/>
            <consortium name="The Broad Institute Genome Sequencing Center for Infectious Disease"/>
            <person name="Wu L."/>
            <person name="Ma J."/>
        </authorList>
    </citation>
    <scope>NUCLEOTIDE SEQUENCE [LARGE SCALE GENOMIC DNA]</scope>
    <source>
        <strain evidence="15">JCM 17564</strain>
    </source>
</reference>
<dbReference type="Pfam" id="PF01715">
    <property type="entry name" value="IPPT"/>
    <property type="match status" value="1"/>
</dbReference>
<evidence type="ECO:0000313" key="14">
    <source>
        <dbReference type="EMBL" id="GAA4039440.1"/>
    </source>
</evidence>
<evidence type="ECO:0000256" key="12">
    <source>
        <dbReference type="RuleBase" id="RU003784"/>
    </source>
</evidence>
<dbReference type="InterPro" id="IPR039657">
    <property type="entry name" value="Dimethylallyltransferase"/>
</dbReference>
<keyword evidence="6 10" id="KW-0547">Nucleotide-binding</keyword>
<keyword evidence="5 10" id="KW-0819">tRNA processing</keyword>
<dbReference type="RefSeq" id="WP_344696975.1">
    <property type="nucleotide sequence ID" value="NZ_BAABBR010000001.1"/>
</dbReference>
<evidence type="ECO:0000256" key="6">
    <source>
        <dbReference type="ARBA" id="ARBA00022741"/>
    </source>
</evidence>
<dbReference type="InterPro" id="IPR018022">
    <property type="entry name" value="IPT"/>
</dbReference>
<evidence type="ECO:0000256" key="8">
    <source>
        <dbReference type="ARBA" id="ARBA00022842"/>
    </source>
</evidence>
<keyword evidence="4 10" id="KW-0808">Transferase</keyword>
<dbReference type="Proteomes" id="UP001424459">
    <property type="component" value="Unassembled WGS sequence"/>
</dbReference>
<evidence type="ECO:0000256" key="11">
    <source>
        <dbReference type="RuleBase" id="RU003783"/>
    </source>
</evidence>
<evidence type="ECO:0000256" key="3">
    <source>
        <dbReference type="ARBA" id="ARBA00005842"/>
    </source>
</evidence>
<keyword evidence="7 10" id="KW-0067">ATP-binding</keyword>
<feature type="binding site" evidence="10">
    <location>
        <begin position="13"/>
        <end position="20"/>
    </location>
    <ligand>
        <name>ATP</name>
        <dbReference type="ChEBI" id="CHEBI:30616"/>
    </ligand>
</feature>
<feature type="region of interest" description="Interaction with substrate tRNA" evidence="10">
    <location>
        <begin position="38"/>
        <end position="41"/>
    </location>
</feature>
<evidence type="ECO:0000256" key="4">
    <source>
        <dbReference type="ARBA" id="ARBA00022679"/>
    </source>
</evidence>
<dbReference type="NCBIfam" id="TIGR00174">
    <property type="entry name" value="miaA"/>
    <property type="match status" value="1"/>
</dbReference>
<comment type="function">
    <text evidence="2 10 12">Catalyzes the transfer of a dimethylallyl group onto the adenine at position 37 in tRNAs that read codons beginning with uridine, leading to the formation of N6-(dimethylallyl)adenosine (i(6)A).</text>
</comment>
<evidence type="ECO:0000256" key="2">
    <source>
        <dbReference type="ARBA" id="ARBA00003213"/>
    </source>
</evidence>
<accession>A0ABP7UBG0</accession>